<name>A0A6U7T5A7_9EUGL</name>
<organism evidence="2">
    <name type="scientific">Eutreptiella gymnastica</name>
    <dbReference type="NCBI Taxonomy" id="73025"/>
    <lineage>
        <taxon>Eukaryota</taxon>
        <taxon>Discoba</taxon>
        <taxon>Euglenozoa</taxon>
        <taxon>Euglenida</taxon>
        <taxon>Spirocuta</taxon>
        <taxon>Euglenophyceae</taxon>
        <taxon>Eutreptiales</taxon>
        <taxon>Eutreptiaceae</taxon>
        <taxon>Eutreptiella</taxon>
    </lineage>
</organism>
<evidence type="ECO:0000256" key="1">
    <source>
        <dbReference type="SAM" id="MobiDB-lite"/>
    </source>
</evidence>
<accession>A0A6U7T5A7</accession>
<feature type="region of interest" description="Disordered" evidence="1">
    <location>
        <begin position="180"/>
        <end position="203"/>
    </location>
</feature>
<proteinExistence type="predicted"/>
<reference evidence="2" key="1">
    <citation type="submission" date="2021-01" db="EMBL/GenBank/DDBJ databases">
        <authorList>
            <person name="Corre E."/>
            <person name="Pelletier E."/>
            <person name="Niang G."/>
            <person name="Scheremetjew M."/>
            <person name="Finn R."/>
            <person name="Kale V."/>
            <person name="Holt S."/>
            <person name="Cochrane G."/>
            <person name="Meng A."/>
            <person name="Brown T."/>
            <person name="Cohen L."/>
        </authorList>
    </citation>
    <scope>NUCLEOTIDE SEQUENCE</scope>
    <source>
        <strain evidence="2">NIES-381</strain>
    </source>
</reference>
<evidence type="ECO:0000313" key="2">
    <source>
        <dbReference type="EMBL" id="CAD8989974.1"/>
    </source>
</evidence>
<dbReference type="EMBL" id="HBGA01002906">
    <property type="protein sequence ID" value="CAD8989976.1"/>
    <property type="molecule type" value="Transcribed_RNA"/>
</dbReference>
<evidence type="ECO:0000313" key="3">
    <source>
        <dbReference type="EMBL" id="CAD8989976.1"/>
    </source>
</evidence>
<gene>
    <name evidence="2" type="ORF">EGYM00392_LOCUS1016</name>
    <name evidence="3" type="ORF">EGYM00392_LOCUS1018</name>
</gene>
<sequence>MSISRDSHLLPTQVQFTNSLWSHTNPYVVQIGHNLYHKDEVPEHLQWEDQKRDKEVLDNLQERALRARTHKLSPALSRQILRCPNAEALTRQCVPGDCQIPLQCHTPIDKLHSDDILPVDLFSSFRSFRHPLSVSSRPSDCTSRTPQRGVLPLCERNTNLILDTSVGFYPVDGHVPSAPGCSRPLAASSQHHLSRQPSKSIQLTPPGFDPTQAEGFRPVVIDSTVLAL</sequence>
<dbReference type="AlphaFoldDB" id="A0A6U7T5A7"/>
<feature type="compositionally biased region" description="Polar residues" evidence="1">
    <location>
        <begin position="187"/>
        <end position="203"/>
    </location>
</feature>
<dbReference type="EMBL" id="HBGA01002900">
    <property type="protein sequence ID" value="CAD8989974.1"/>
    <property type="molecule type" value="Transcribed_RNA"/>
</dbReference>
<protein>
    <submittedName>
        <fullName evidence="2">Uncharacterized protein</fullName>
    </submittedName>
</protein>